<reference evidence="1" key="1">
    <citation type="submission" date="2015-10" db="EMBL/GenBank/DDBJ databases">
        <authorList>
            <person name="Gilbert D.G."/>
        </authorList>
    </citation>
    <scope>NUCLEOTIDE SEQUENCE</scope>
</reference>
<protein>
    <recommendedName>
        <fullName evidence="2">Outer membrane protein beta-barrel domain-containing protein</fullName>
    </recommendedName>
</protein>
<evidence type="ECO:0008006" key="2">
    <source>
        <dbReference type="Google" id="ProtNLM"/>
    </source>
</evidence>
<organism evidence="1">
    <name type="scientific">hydrothermal vent metagenome</name>
    <dbReference type="NCBI Taxonomy" id="652676"/>
    <lineage>
        <taxon>unclassified sequences</taxon>
        <taxon>metagenomes</taxon>
        <taxon>ecological metagenomes</taxon>
    </lineage>
</organism>
<gene>
    <name evidence="1" type="ORF">MGWOODY_Mmi562</name>
</gene>
<name>A0A160VD85_9ZZZZ</name>
<dbReference type="EMBL" id="FAXC01000062">
    <property type="protein sequence ID" value="CUV08420.1"/>
    <property type="molecule type" value="Genomic_DNA"/>
</dbReference>
<proteinExistence type="predicted"/>
<accession>A0A160VD85</accession>
<dbReference type="AlphaFoldDB" id="A0A160VD85"/>
<evidence type="ECO:0000313" key="1">
    <source>
        <dbReference type="EMBL" id="CUV08420.1"/>
    </source>
</evidence>
<sequence>MKQYKALTIGIILAVLPFNSAFALVGFGLQLGQSMFSVDESFPNTGSDLITLTNGAFENSFNFGAYLYVDAIPFIDLEVDFNASFNGYDIDFQNVFGEMPTIPFGWASASTYFTARKKIIGFSIPLLAATKVHAGGGINTHMTTPIANVDMVTELLGGDLLNADPSALDQNLEDYLTNEDNYLESTGIHIQAGLQFKILMLDSFLNYRYTIAKDVVPGAKGFGALNLRVGLGF</sequence>